<reference evidence="1" key="1">
    <citation type="journal article" date="2023" name="Nat. Commun.">
        <title>Diploid and tetraploid genomes of Acorus and the evolution of monocots.</title>
        <authorList>
            <person name="Ma L."/>
            <person name="Liu K.W."/>
            <person name="Li Z."/>
            <person name="Hsiao Y.Y."/>
            <person name="Qi Y."/>
            <person name="Fu T."/>
            <person name="Tang G.D."/>
            <person name="Zhang D."/>
            <person name="Sun W.H."/>
            <person name="Liu D.K."/>
            <person name="Li Y."/>
            <person name="Chen G.Z."/>
            <person name="Liu X.D."/>
            <person name="Liao X.Y."/>
            <person name="Jiang Y.T."/>
            <person name="Yu X."/>
            <person name="Hao Y."/>
            <person name="Huang J."/>
            <person name="Zhao X.W."/>
            <person name="Ke S."/>
            <person name="Chen Y.Y."/>
            <person name="Wu W.L."/>
            <person name="Hsu J.L."/>
            <person name="Lin Y.F."/>
            <person name="Huang M.D."/>
            <person name="Li C.Y."/>
            <person name="Huang L."/>
            <person name="Wang Z.W."/>
            <person name="Zhao X."/>
            <person name="Zhong W.Y."/>
            <person name="Peng D.H."/>
            <person name="Ahmad S."/>
            <person name="Lan S."/>
            <person name="Zhang J.S."/>
            <person name="Tsai W.C."/>
            <person name="Van de Peer Y."/>
            <person name="Liu Z.J."/>
        </authorList>
    </citation>
    <scope>NUCLEOTIDE SEQUENCE</scope>
    <source>
        <strain evidence="1">SCP</strain>
    </source>
</reference>
<sequence length="133" mass="14937">MPSQKIETGHQDLVHDVAMDYYGKRLTVALSDATIKIISPATPLSYMINKGFSAERERSLIEGSVNKDVDMEKQVTEVQGSTVQHNAEALMMVGVQETHRLMGVEQKCIAFGMVAGEQRFVIFVEQRHRQETL</sequence>
<comment type="caution">
    <text evidence="1">The sequence shown here is derived from an EMBL/GenBank/DDBJ whole genome shotgun (WGS) entry which is preliminary data.</text>
</comment>
<keyword evidence="2" id="KW-1185">Reference proteome</keyword>
<evidence type="ECO:0000313" key="1">
    <source>
        <dbReference type="EMBL" id="KAK1258065.1"/>
    </source>
</evidence>
<dbReference type="AlphaFoldDB" id="A0AAV9A1W0"/>
<gene>
    <name evidence="1" type="ORF">QJS04_geneDACA020733</name>
</gene>
<dbReference type="Gene3D" id="2.130.10.10">
    <property type="entry name" value="YVTN repeat-like/Quinoprotein amine dehydrogenase"/>
    <property type="match status" value="1"/>
</dbReference>
<name>A0AAV9A1W0_ACOGR</name>
<evidence type="ECO:0000313" key="2">
    <source>
        <dbReference type="Proteomes" id="UP001179952"/>
    </source>
</evidence>
<proteinExistence type="predicted"/>
<accession>A0AAV9A1W0</accession>
<dbReference type="InterPro" id="IPR015943">
    <property type="entry name" value="WD40/YVTN_repeat-like_dom_sf"/>
</dbReference>
<protein>
    <submittedName>
        <fullName evidence="1">Uncharacterized protein</fullName>
    </submittedName>
</protein>
<reference evidence="1" key="2">
    <citation type="submission" date="2023-06" db="EMBL/GenBank/DDBJ databases">
        <authorList>
            <person name="Ma L."/>
            <person name="Liu K.-W."/>
            <person name="Li Z."/>
            <person name="Hsiao Y.-Y."/>
            <person name="Qi Y."/>
            <person name="Fu T."/>
            <person name="Tang G."/>
            <person name="Zhang D."/>
            <person name="Sun W.-H."/>
            <person name="Liu D.-K."/>
            <person name="Li Y."/>
            <person name="Chen G.-Z."/>
            <person name="Liu X.-D."/>
            <person name="Liao X.-Y."/>
            <person name="Jiang Y.-T."/>
            <person name="Yu X."/>
            <person name="Hao Y."/>
            <person name="Huang J."/>
            <person name="Zhao X.-W."/>
            <person name="Ke S."/>
            <person name="Chen Y.-Y."/>
            <person name="Wu W.-L."/>
            <person name="Hsu J.-L."/>
            <person name="Lin Y.-F."/>
            <person name="Huang M.-D."/>
            <person name="Li C.-Y."/>
            <person name="Huang L."/>
            <person name="Wang Z.-W."/>
            <person name="Zhao X."/>
            <person name="Zhong W.-Y."/>
            <person name="Peng D.-H."/>
            <person name="Ahmad S."/>
            <person name="Lan S."/>
            <person name="Zhang J.-S."/>
            <person name="Tsai W.-C."/>
            <person name="Van De Peer Y."/>
            <person name="Liu Z.-J."/>
        </authorList>
    </citation>
    <scope>NUCLEOTIDE SEQUENCE</scope>
    <source>
        <strain evidence="1">SCP</strain>
        <tissue evidence="1">Leaves</tissue>
    </source>
</reference>
<dbReference type="Proteomes" id="UP001179952">
    <property type="component" value="Unassembled WGS sequence"/>
</dbReference>
<organism evidence="1 2">
    <name type="scientific">Acorus gramineus</name>
    <name type="common">Dwarf sweet flag</name>
    <dbReference type="NCBI Taxonomy" id="55184"/>
    <lineage>
        <taxon>Eukaryota</taxon>
        <taxon>Viridiplantae</taxon>
        <taxon>Streptophyta</taxon>
        <taxon>Embryophyta</taxon>
        <taxon>Tracheophyta</taxon>
        <taxon>Spermatophyta</taxon>
        <taxon>Magnoliopsida</taxon>
        <taxon>Liliopsida</taxon>
        <taxon>Acoraceae</taxon>
        <taxon>Acorus</taxon>
    </lineage>
</organism>
<dbReference type="EMBL" id="JAUJYN010000026">
    <property type="protein sequence ID" value="KAK1258065.1"/>
    <property type="molecule type" value="Genomic_DNA"/>
</dbReference>